<feature type="transmembrane region" description="Helical" evidence="5">
    <location>
        <begin position="48"/>
        <end position="66"/>
    </location>
</feature>
<dbReference type="EMBL" id="BEHT01000011">
    <property type="protein sequence ID" value="GBC98458.1"/>
    <property type="molecule type" value="Genomic_DNA"/>
</dbReference>
<keyword evidence="5" id="KW-0813">Transport</keyword>
<keyword evidence="4 5" id="KW-0472">Membrane</keyword>
<gene>
    <name evidence="5 7" type="primary">tatC</name>
    <name evidence="7" type="ORF">HRbin17_00970</name>
</gene>
<evidence type="ECO:0000256" key="3">
    <source>
        <dbReference type="ARBA" id="ARBA00022989"/>
    </source>
</evidence>
<evidence type="ECO:0000256" key="6">
    <source>
        <dbReference type="SAM" id="MobiDB-lite"/>
    </source>
</evidence>
<comment type="subunit">
    <text evidence="5">Forms a complex with TatA.</text>
</comment>
<dbReference type="NCBIfam" id="TIGR00945">
    <property type="entry name" value="tatC"/>
    <property type="match status" value="1"/>
</dbReference>
<reference evidence="8" key="1">
    <citation type="submission" date="2017-09" db="EMBL/GenBank/DDBJ databases">
        <title>Metaegenomics of thermophilic ammonia-oxidizing enrichment culture.</title>
        <authorList>
            <person name="Kato S."/>
            <person name="Suzuki K."/>
        </authorList>
    </citation>
    <scope>NUCLEOTIDE SEQUENCE [LARGE SCALE GENOMIC DNA]</scope>
</reference>
<dbReference type="InterPro" id="IPR019820">
    <property type="entry name" value="Sec-indep_translocase_CS"/>
</dbReference>
<dbReference type="PANTHER" id="PTHR30371:SF0">
    <property type="entry name" value="SEC-INDEPENDENT PROTEIN TRANSLOCASE PROTEIN TATC, CHLOROPLASTIC-RELATED"/>
    <property type="match status" value="1"/>
</dbReference>
<feature type="transmembrane region" description="Helical" evidence="5">
    <location>
        <begin position="248"/>
        <end position="268"/>
    </location>
</feature>
<dbReference type="PRINTS" id="PR01840">
    <property type="entry name" value="TATCFAMILY"/>
</dbReference>
<evidence type="ECO:0000256" key="2">
    <source>
        <dbReference type="ARBA" id="ARBA00022692"/>
    </source>
</evidence>
<evidence type="ECO:0000256" key="1">
    <source>
        <dbReference type="ARBA" id="ARBA00004141"/>
    </source>
</evidence>
<organism evidence="7 8">
    <name type="scientific">Candidatus Fervidibacter japonicus</name>
    <dbReference type="NCBI Taxonomy" id="2035412"/>
    <lineage>
        <taxon>Bacteria</taxon>
        <taxon>Candidatus Fervidibacterota</taxon>
        <taxon>Candidatus Fervidibacter</taxon>
    </lineage>
</organism>
<dbReference type="GO" id="GO:0033281">
    <property type="term" value="C:TAT protein transport complex"/>
    <property type="evidence" value="ECO:0007669"/>
    <property type="project" value="UniProtKB-UniRule"/>
</dbReference>
<keyword evidence="3 5" id="KW-1133">Transmembrane helix</keyword>
<dbReference type="HAMAP" id="MF_00902">
    <property type="entry name" value="TatC"/>
    <property type="match status" value="1"/>
</dbReference>
<comment type="function">
    <text evidence="5">Part of the twin-arginine translocation (Tat) system that transports large folded proteins containing a characteristic twin-arginine motif in their signal peptide across membranes.</text>
</comment>
<dbReference type="PANTHER" id="PTHR30371">
    <property type="entry name" value="SEC-INDEPENDENT PROTEIN TRANSLOCASE PROTEIN TATC"/>
    <property type="match status" value="1"/>
</dbReference>
<sequence>MLASLLLLGKKRRNGDPAPELATEPSEGPPGDREMTFWEHLEELRTRLLRSLLYITVGSVVGWIYYQPILKWVTHPVEPALTTLKVPILVFQNVAEPFLLQLQVSVAAGIALAFPFVLYEVLAFVWPALYPHEKRFALQLVPLSLALFLLGVATVYGLLPPAFLWLLNFTPKEPPSLILNFGRQYIWLVVKLMVAMGLVFQMPLVLMFLGRLGLVSARGLLRYWRHAIIAIFTISAIITPTWDPINMTLWAMPIVVLYFLSVLLVALVQRSNREP</sequence>
<comment type="caution">
    <text evidence="7">The sequence shown here is derived from an EMBL/GenBank/DDBJ whole genome shotgun (WGS) entry which is preliminary data.</text>
</comment>
<comment type="subcellular location">
    <subcellularLocation>
        <location evidence="5">Cell membrane</location>
        <topology evidence="5">Multi-pass membrane protein</topology>
    </subcellularLocation>
    <subcellularLocation>
        <location evidence="1">Membrane</location>
        <topology evidence="1">Multi-pass membrane protein</topology>
    </subcellularLocation>
</comment>
<keyword evidence="5" id="KW-0811">Translocation</keyword>
<comment type="similarity">
    <text evidence="5">Belongs to the TatC family.</text>
</comment>
<name>A0A2H5XB90_9BACT</name>
<feature type="transmembrane region" description="Helical" evidence="5">
    <location>
        <begin position="106"/>
        <end position="129"/>
    </location>
</feature>
<keyword evidence="2 5" id="KW-0812">Transmembrane</keyword>
<dbReference type="Pfam" id="PF00902">
    <property type="entry name" value="TatC"/>
    <property type="match status" value="1"/>
</dbReference>
<dbReference type="PROSITE" id="PS01218">
    <property type="entry name" value="TATC"/>
    <property type="match status" value="1"/>
</dbReference>
<keyword evidence="5" id="KW-1003">Cell membrane</keyword>
<proteinExistence type="inferred from homology"/>
<evidence type="ECO:0000313" key="7">
    <source>
        <dbReference type="EMBL" id="GBC98458.1"/>
    </source>
</evidence>
<feature type="transmembrane region" description="Helical" evidence="5">
    <location>
        <begin position="185"/>
        <end position="211"/>
    </location>
</feature>
<evidence type="ECO:0000256" key="5">
    <source>
        <dbReference type="HAMAP-Rule" id="MF_00902"/>
    </source>
</evidence>
<dbReference type="GO" id="GO:0009977">
    <property type="term" value="F:proton motive force dependent protein transmembrane transporter activity"/>
    <property type="evidence" value="ECO:0007669"/>
    <property type="project" value="TreeGrafter"/>
</dbReference>
<feature type="transmembrane region" description="Helical" evidence="5">
    <location>
        <begin position="223"/>
        <end position="242"/>
    </location>
</feature>
<accession>A0A2H5XB90</accession>
<feature type="transmembrane region" description="Helical" evidence="5">
    <location>
        <begin position="141"/>
        <end position="165"/>
    </location>
</feature>
<dbReference type="GO" id="GO:0043953">
    <property type="term" value="P:protein transport by the Tat complex"/>
    <property type="evidence" value="ECO:0007669"/>
    <property type="project" value="UniProtKB-UniRule"/>
</dbReference>
<feature type="region of interest" description="Disordered" evidence="6">
    <location>
        <begin position="12"/>
        <end position="32"/>
    </location>
</feature>
<keyword evidence="5" id="KW-0653">Protein transport</keyword>
<dbReference type="GO" id="GO:0065002">
    <property type="term" value="P:intracellular protein transmembrane transport"/>
    <property type="evidence" value="ECO:0007669"/>
    <property type="project" value="TreeGrafter"/>
</dbReference>
<evidence type="ECO:0000256" key="4">
    <source>
        <dbReference type="ARBA" id="ARBA00023136"/>
    </source>
</evidence>
<evidence type="ECO:0000313" key="8">
    <source>
        <dbReference type="Proteomes" id="UP000236173"/>
    </source>
</evidence>
<dbReference type="AlphaFoldDB" id="A0A2H5XB90"/>
<dbReference type="Proteomes" id="UP000236173">
    <property type="component" value="Unassembled WGS sequence"/>
</dbReference>
<dbReference type="InterPro" id="IPR002033">
    <property type="entry name" value="TatC"/>
</dbReference>
<protein>
    <recommendedName>
        <fullName evidence="5">Sec-independent protein translocase protein TatC</fullName>
    </recommendedName>
</protein>